<feature type="signal peptide" evidence="1">
    <location>
        <begin position="1"/>
        <end position="23"/>
    </location>
</feature>
<dbReference type="RefSeq" id="WP_086536133.1">
    <property type="nucleotide sequence ID" value="NZ_JBLKRZ010000002.1"/>
</dbReference>
<dbReference type="Proteomes" id="UP000194632">
    <property type="component" value="Unassembled WGS sequence"/>
</dbReference>
<gene>
    <name evidence="2" type="ORF">CA982_15215</name>
</gene>
<sequence length="229" mass="25066">MKRPNKWLSLIVWLLPASTAKNAVLRILGNTIGHDVSLGPNLVLGCGPFRIGDRGVIAPFNIFRQMAQVELEKDNFIGRLNQFTAAPSYQRFSDRAGVLSMAEQAAVTNRHYFDCSGRIEMEPYSAVGGTRSLLQSHEIDIVEDRTTIGTITIGERSLTATACLILKNAAIPAYSLVAAGSVVTAATESAVGDAGLYAGAPARWRRDLPECKWWYRSSYMTPVREVEGF</sequence>
<name>A0A243QAQ7_9ACTN</name>
<dbReference type="Gene3D" id="2.160.10.10">
    <property type="entry name" value="Hexapeptide repeat proteins"/>
    <property type="match status" value="1"/>
</dbReference>
<comment type="caution">
    <text evidence="2">The sequence shown here is derived from an EMBL/GenBank/DDBJ whole genome shotgun (WGS) entry which is preliminary data.</text>
</comment>
<dbReference type="InterPro" id="IPR011004">
    <property type="entry name" value="Trimer_LpxA-like_sf"/>
</dbReference>
<keyword evidence="3" id="KW-1185">Reference proteome</keyword>
<evidence type="ECO:0000313" key="3">
    <source>
        <dbReference type="Proteomes" id="UP000194632"/>
    </source>
</evidence>
<reference evidence="2 3" key="1">
    <citation type="submission" date="2017-05" db="EMBL/GenBank/DDBJ databases">
        <title>Biotechnological potential of actinobacteria isolated from South African environments.</title>
        <authorList>
            <person name="Le Roes-Hill M."/>
            <person name="Prins A."/>
            <person name="Durrell K.A."/>
        </authorList>
    </citation>
    <scope>NUCLEOTIDE SEQUENCE [LARGE SCALE GENOMIC DNA]</scope>
    <source>
        <strain evidence="2">BS2</strain>
    </source>
</reference>
<dbReference type="SUPFAM" id="SSF51161">
    <property type="entry name" value="Trimeric LpxA-like enzymes"/>
    <property type="match status" value="1"/>
</dbReference>
<accession>A0A243QAQ7</accession>
<proteinExistence type="predicted"/>
<evidence type="ECO:0008006" key="4">
    <source>
        <dbReference type="Google" id="ProtNLM"/>
    </source>
</evidence>
<feature type="chain" id="PRO_5039273661" description="Acetyltransferase" evidence="1">
    <location>
        <begin position="24"/>
        <end position="229"/>
    </location>
</feature>
<dbReference type="STRING" id="417102.CA982_15215"/>
<evidence type="ECO:0000256" key="1">
    <source>
        <dbReference type="SAM" id="SignalP"/>
    </source>
</evidence>
<dbReference type="EMBL" id="NGFO01000017">
    <property type="protein sequence ID" value="OUC77796.1"/>
    <property type="molecule type" value="Genomic_DNA"/>
</dbReference>
<evidence type="ECO:0000313" key="2">
    <source>
        <dbReference type="EMBL" id="OUC77796.1"/>
    </source>
</evidence>
<protein>
    <recommendedName>
        <fullName evidence="4">Acetyltransferase</fullName>
    </recommendedName>
</protein>
<dbReference type="AlphaFoldDB" id="A0A243QAQ7"/>
<dbReference type="OrthoDB" id="9815592at2"/>
<keyword evidence="1" id="KW-0732">Signal</keyword>
<organism evidence="2 3">
    <name type="scientific">Gordonia lacunae</name>
    <dbReference type="NCBI Taxonomy" id="417102"/>
    <lineage>
        <taxon>Bacteria</taxon>
        <taxon>Bacillati</taxon>
        <taxon>Actinomycetota</taxon>
        <taxon>Actinomycetes</taxon>
        <taxon>Mycobacteriales</taxon>
        <taxon>Gordoniaceae</taxon>
        <taxon>Gordonia</taxon>
    </lineage>
</organism>